<comment type="similarity">
    <text evidence="2">Belongs to the DsbD family.</text>
</comment>
<feature type="transmembrane region" description="Helical" evidence="6">
    <location>
        <begin position="245"/>
        <end position="264"/>
    </location>
</feature>
<dbReference type="RefSeq" id="WP_134366834.1">
    <property type="nucleotide sequence ID" value="NZ_SOFY01000044.1"/>
</dbReference>
<evidence type="ECO:0000313" key="9">
    <source>
        <dbReference type="Proteomes" id="UP000297403"/>
    </source>
</evidence>
<comment type="subcellular location">
    <subcellularLocation>
        <location evidence="1">Membrane</location>
        <topology evidence="1">Multi-pass membrane protein</topology>
    </subcellularLocation>
</comment>
<keyword evidence="9" id="KW-1185">Reference proteome</keyword>
<name>A0AAQ2HFQ1_9MICO</name>
<comment type="caution">
    <text evidence="8">The sequence shown here is derived from an EMBL/GenBank/DDBJ whole genome shotgun (WGS) entry which is preliminary data.</text>
</comment>
<keyword evidence="5 6" id="KW-0472">Membrane</keyword>
<evidence type="ECO:0000256" key="6">
    <source>
        <dbReference type="SAM" id="Phobius"/>
    </source>
</evidence>
<gene>
    <name evidence="8" type="ORF">E3O49_08420</name>
</gene>
<proteinExistence type="inferred from homology"/>
<evidence type="ECO:0000313" key="8">
    <source>
        <dbReference type="EMBL" id="TFC47245.1"/>
    </source>
</evidence>
<dbReference type="EMBL" id="SOFY01000044">
    <property type="protein sequence ID" value="TFC47245.1"/>
    <property type="molecule type" value="Genomic_DNA"/>
</dbReference>
<protein>
    <submittedName>
        <fullName evidence="8">Cytochrome c biogenesis protein CcdA</fullName>
    </submittedName>
</protein>
<dbReference type="Proteomes" id="UP000297403">
    <property type="component" value="Unassembled WGS sequence"/>
</dbReference>
<feature type="domain" description="Cytochrome C biogenesis protein transmembrane" evidence="7">
    <location>
        <begin position="8"/>
        <end position="172"/>
    </location>
</feature>
<feature type="transmembrane region" description="Helical" evidence="6">
    <location>
        <begin position="6"/>
        <end position="33"/>
    </location>
</feature>
<evidence type="ECO:0000256" key="1">
    <source>
        <dbReference type="ARBA" id="ARBA00004141"/>
    </source>
</evidence>
<sequence>MDIGYAGALIGGVLTLLSPCSVLLLPAFFAYAFSTPTKLLARTGLFYLGLITTLVPIGVLAGTLGAFLTQNRAGFVAVAASLVIALGLVQLIGIRLPAFARDGGGEGTSSASVFLLGSVYGVAGVCAGPILGSVLTVAAVGGNAAYGGILLAIYALGMTVPLFVLALVWNRLRIAERGWLRPRMVRIGRWQNSWLLVVSGLLSIGIGALLLLTEGTAGLGGILTIGEQFAAESFVLNASSGVSNLVFGLAAIVALIIIAVIFFVRGRQPAAPARATEQAEPGRSAEPIAR</sequence>
<feature type="transmembrane region" description="Helical" evidence="6">
    <location>
        <begin position="146"/>
        <end position="172"/>
    </location>
</feature>
<organism evidence="8 9">
    <name type="scientific">Cryobacterium shii</name>
    <dbReference type="NCBI Taxonomy" id="1259235"/>
    <lineage>
        <taxon>Bacteria</taxon>
        <taxon>Bacillati</taxon>
        <taxon>Actinomycetota</taxon>
        <taxon>Actinomycetes</taxon>
        <taxon>Micrococcales</taxon>
        <taxon>Microbacteriaceae</taxon>
        <taxon>Cryobacterium</taxon>
    </lineage>
</organism>
<feature type="transmembrane region" description="Helical" evidence="6">
    <location>
        <begin position="193"/>
        <end position="212"/>
    </location>
</feature>
<dbReference type="InterPro" id="IPR051790">
    <property type="entry name" value="Cytochrome_c-biogenesis_DsbD"/>
</dbReference>
<dbReference type="GO" id="GO:0017004">
    <property type="term" value="P:cytochrome complex assembly"/>
    <property type="evidence" value="ECO:0007669"/>
    <property type="project" value="InterPro"/>
</dbReference>
<dbReference type="GO" id="GO:0016020">
    <property type="term" value="C:membrane"/>
    <property type="evidence" value="ECO:0007669"/>
    <property type="project" value="UniProtKB-SubCell"/>
</dbReference>
<evidence type="ECO:0000256" key="5">
    <source>
        <dbReference type="ARBA" id="ARBA00023136"/>
    </source>
</evidence>
<accession>A0AAQ2HFQ1</accession>
<dbReference type="PANTHER" id="PTHR31272">
    <property type="entry name" value="CYTOCHROME C-TYPE BIOGENESIS PROTEIN HI_1454-RELATED"/>
    <property type="match status" value="1"/>
</dbReference>
<dbReference type="PANTHER" id="PTHR31272:SF4">
    <property type="entry name" value="CYTOCHROME C-TYPE BIOGENESIS PROTEIN HI_1454-RELATED"/>
    <property type="match status" value="1"/>
</dbReference>
<feature type="transmembrane region" description="Helical" evidence="6">
    <location>
        <begin position="113"/>
        <end position="140"/>
    </location>
</feature>
<dbReference type="InterPro" id="IPR003834">
    <property type="entry name" value="Cyt_c_assmbl_TM_dom"/>
</dbReference>
<evidence type="ECO:0000259" key="7">
    <source>
        <dbReference type="Pfam" id="PF02683"/>
    </source>
</evidence>
<evidence type="ECO:0000256" key="4">
    <source>
        <dbReference type="ARBA" id="ARBA00022989"/>
    </source>
</evidence>
<evidence type="ECO:0000256" key="2">
    <source>
        <dbReference type="ARBA" id="ARBA00006143"/>
    </source>
</evidence>
<dbReference type="Pfam" id="PF02683">
    <property type="entry name" value="DsbD_TM"/>
    <property type="match status" value="1"/>
</dbReference>
<keyword evidence="3 6" id="KW-0812">Transmembrane</keyword>
<reference evidence="8 9" key="1">
    <citation type="submission" date="2019-03" db="EMBL/GenBank/DDBJ databases">
        <title>Genomics of glacier-inhabiting Cryobacterium strains.</title>
        <authorList>
            <person name="Liu Q."/>
            <person name="Xin Y.-H."/>
        </authorList>
    </citation>
    <scope>NUCLEOTIDE SEQUENCE [LARGE SCALE GENOMIC DNA]</scope>
    <source>
        <strain evidence="9">TMT1-22</strain>
    </source>
</reference>
<feature type="transmembrane region" description="Helical" evidence="6">
    <location>
        <begin position="45"/>
        <end position="67"/>
    </location>
</feature>
<evidence type="ECO:0000256" key="3">
    <source>
        <dbReference type="ARBA" id="ARBA00022692"/>
    </source>
</evidence>
<dbReference type="AlphaFoldDB" id="A0AAQ2HFQ1"/>
<keyword evidence="4 6" id="KW-1133">Transmembrane helix</keyword>
<feature type="transmembrane region" description="Helical" evidence="6">
    <location>
        <begin position="73"/>
        <end position="92"/>
    </location>
</feature>